<evidence type="ECO:0008006" key="4">
    <source>
        <dbReference type="Google" id="ProtNLM"/>
    </source>
</evidence>
<accession>A0ABQ0SK85</accession>
<comment type="caution">
    <text evidence="2">The sequence shown here is derived from an EMBL/GenBank/DDBJ whole genome shotgun (WGS) entry which is preliminary data.</text>
</comment>
<evidence type="ECO:0000313" key="3">
    <source>
        <dbReference type="Proteomes" id="UP000319478"/>
    </source>
</evidence>
<evidence type="ECO:0000313" key="2">
    <source>
        <dbReference type="EMBL" id="GEC65027.1"/>
    </source>
</evidence>
<reference evidence="2 3" key="1">
    <citation type="submission" date="2019-06" db="EMBL/GenBank/DDBJ databases">
        <title>Whole genome shotgun sequence of Komagataeibacter hansenii NBRC 14820.</title>
        <authorList>
            <person name="Hosoyama A."/>
            <person name="Uohara A."/>
            <person name="Ohji S."/>
            <person name="Ichikawa N."/>
        </authorList>
    </citation>
    <scope>NUCLEOTIDE SEQUENCE [LARGE SCALE GENOMIC DNA]</scope>
    <source>
        <strain evidence="2 3">NBRC 14820</strain>
    </source>
</reference>
<evidence type="ECO:0000256" key="1">
    <source>
        <dbReference type="SAM" id="MobiDB-lite"/>
    </source>
</evidence>
<protein>
    <recommendedName>
        <fullName evidence="4">Transposase</fullName>
    </recommendedName>
</protein>
<keyword evidence="3" id="KW-1185">Reference proteome</keyword>
<proteinExistence type="predicted"/>
<name>A0ABQ0SK85_NOVHA</name>
<feature type="region of interest" description="Disordered" evidence="1">
    <location>
        <begin position="38"/>
        <end position="61"/>
    </location>
</feature>
<organism evidence="2 3">
    <name type="scientific">Novacetimonas hansenii</name>
    <name type="common">Komagataeibacter hansenii</name>
    <dbReference type="NCBI Taxonomy" id="436"/>
    <lineage>
        <taxon>Bacteria</taxon>
        <taxon>Pseudomonadati</taxon>
        <taxon>Pseudomonadota</taxon>
        <taxon>Alphaproteobacteria</taxon>
        <taxon>Acetobacterales</taxon>
        <taxon>Acetobacteraceae</taxon>
        <taxon>Novacetimonas</taxon>
    </lineage>
</organism>
<gene>
    <name evidence="2" type="ORF">GHA01_28760</name>
</gene>
<sequence length="61" mass="6916">MIANGKIISVTNKVHRVIAKMKIQFELGVLRREIHQNGRNAMTTKKKRHGDTQFSGDLMPA</sequence>
<dbReference type="Proteomes" id="UP000319478">
    <property type="component" value="Unassembled WGS sequence"/>
</dbReference>
<dbReference type="EMBL" id="BJNN01000159">
    <property type="protein sequence ID" value="GEC65027.1"/>
    <property type="molecule type" value="Genomic_DNA"/>
</dbReference>